<gene>
    <name evidence="2" type="ORF">NCTC9081_03192</name>
</gene>
<accession>A0A2T3TNF2</accession>
<dbReference type="AlphaFoldDB" id="A0A2T3TNF2"/>
<dbReference type="EMBL" id="UGCV01000008">
    <property type="protein sequence ID" value="STJ17729.1"/>
    <property type="molecule type" value="Genomic_DNA"/>
</dbReference>
<dbReference type="Pfam" id="PF07125">
    <property type="entry name" value="DUF1378"/>
    <property type="match status" value="1"/>
</dbReference>
<evidence type="ECO:0000256" key="1">
    <source>
        <dbReference type="SAM" id="Phobius"/>
    </source>
</evidence>
<keyword evidence="1" id="KW-1133">Transmembrane helix</keyword>
<name>A0A2T3TNF2_ECOLX</name>
<evidence type="ECO:0000313" key="2">
    <source>
        <dbReference type="EMBL" id="STJ17729.1"/>
    </source>
</evidence>
<keyword evidence="1" id="KW-0472">Membrane</keyword>
<feature type="transmembrane region" description="Helical" evidence="1">
    <location>
        <begin position="6"/>
        <end position="28"/>
    </location>
</feature>
<keyword evidence="1" id="KW-0812">Transmembrane</keyword>
<dbReference type="Proteomes" id="UP000254716">
    <property type="component" value="Unassembled WGS sequence"/>
</dbReference>
<protein>
    <submittedName>
        <fullName evidence="2">Protein of uncharacterized function (DUF1378)</fullName>
    </submittedName>
</protein>
<dbReference type="RefSeq" id="WP_016237822.1">
    <property type="nucleotide sequence ID" value="NZ_BFPU01000073.1"/>
</dbReference>
<reference evidence="2 3" key="1">
    <citation type="submission" date="2018-06" db="EMBL/GenBank/DDBJ databases">
        <authorList>
            <consortium name="Pathogen Informatics"/>
            <person name="Doyle S."/>
        </authorList>
    </citation>
    <scope>NUCLEOTIDE SEQUENCE [LARGE SCALE GENOMIC DNA]</scope>
    <source>
        <strain evidence="2 3">NCTC9081</strain>
    </source>
</reference>
<dbReference type="InterPro" id="IPR009808">
    <property type="entry name" value="DUF1378"/>
</dbReference>
<sequence>MLFIHQIMLYFCTAVCALYLISGGYSVIRNYFQRKIDERAAEKISQKSAQQNNQNMP</sequence>
<organism evidence="2 3">
    <name type="scientific">Escherichia coli</name>
    <dbReference type="NCBI Taxonomy" id="562"/>
    <lineage>
        <taxon>Bacteria</taxon>
        <taxon>Pseudomonadati</taxon>
        <taxon>Pseudomonadota</taxon>
        <taxon>Gammaproteobacteria</taxon>
        <taxon>Enterobacterales</taxon>
        <taxon>Enterobacteriaceae</taxon>
        <taxon>Escherichia</taxon>
    </lineage>
</organism>
<evidence type="ECO:0000313" key="3">
    <source>
        <dbReference type="Proteomes" id="UP000254716"/>
    </source>
</evidence>
<proteinExistence type="predicted"/>